<dbReference type="EMBL" id="AP018042">
    <property type="protein sequence ID" value="BAX80532.1"/>
    <property type="molecule type" value="Genomic_DNA"/>
</dbReference>
<dbReference type="AlphaFoldDB" id="A0A1Y1CKL7"/>
<accession>A0A1Y1CKL7</accession>
<proteinExistence type="predicted"/>
<organism evidence="1 2">
    <name type="scientific">Labilibaculum antarcticum</name>
    <dbReference type="NCBI Taxonomy" id="1717717"/>
    <lineage>
        <taxon>Bacteria</taxon>
        <taxon>Pseudomonadati</taxon>
        <taxon>Bacteroidota</taxon>
        <taxon>Bacteroidia</taxon>
        <taxon>Marinilabiliales</taxon>
        <taxon>Marinifilaceae</taxon>
        <taxon>Labilibaculum</taxon>
    </lineage>
</organism>
<dbReference type="RefSeq" id="WP_096429381.1">
    <property type="nucleotide sequence ID" value="NZ_AP018042.1"/>
</dbReference>
<evidence type="ECO:0000313" key="2">
    <source>
        <dbReference type="Proteomes" id="UP000218267"/>
    </source>
</evidence>
<dbReference type="KEGG" id="mbas:ALGA_2199"/>
<name>A0A1Y1CKL7_9BACT</name>
<dbReference type="Proteomes" id="UP000218267">
    <property type="component" value="Chromosome"/>
</dbReference>
<reference evidence="2" key="2">
    <citation type="journal article" date="2020" name="Antonie Van Leeuwenhoek">
        <title>Labilibaculum antarcticum sp. nov., a novel facultative anaerobic, psychrotorelant bacterium isolated from marine sediment of Antarctica.</title>
        <authorList>
            <person name="Watanabe M."/>
            <person name="Kojima H."/>
            <person name="Fukui M."/>
        </authorList>
    </citation>
    <scope>NUCLEOTIDE SEQUENCE [LARGE SCALE GENOMIC DNA]</scope>
    <source>
        <strain evidence="2">SPP2</strain>
    </source>
</reference>
<protein>
    <submittedName>
        <fullName evidence="1">Uncharacterized protein</fullName>
    </submittedName>
</protein>
<evidence type="ECO:0000313" key="1">
    <source>
        <dbReference type="EMBL" id="BAX80532.1"/>
    </source>
</evidence>
<gene>
    <name evidence="1" type="ORF">ALGA_2199</name>
</gene>
<reference evidence="1 2" key="1">
    <citation type="journal article" date="2018" name="Mar. Genomics">
        <title>Complete genome sequence of Marinifilaceae bacterium strain SPP2, isolated from the Antarctic marine sediment.</title>
        <authorList>
            <person name="Watanabe M."/>
            <person name="Kojima H."/>
            <person name="Fukui M."/>
        </authorList>
    </citation>
    <scope>NUCLEOTIDE SEQUENCE [LARGE SCALE GENOMIC DNA]</scope>
    <source>
        <strain evidence="1 2">SPP2</strain>
    </source>
</reference>
<keyword evidence="2" id="KW-1185">Reference proteome</keyword>
<sequence length="120" mass="13161">MNTTNLLSKLTKSEKLETVIGLNQALECIGVDQINKDLSRNQAIEIGNVIVDKFAGVMNLTKLVESIKEMVSVEELEAFKNEISGKLNSVAMSATKAPIYQKRLTTLKSSFEEVSGDNVL</sequence>